<gene>
    <name evidence="1" type="ORF">B8W69_03575</name>
</gene>
<dbReference type="RefSeq" id="WP_085288614.1">
    <property type="nucleotide sequence ID" value="NZ_NCXM01000003.1"/>
</dbReference>
<evidence type="ECO:0000313" key="2">
    <source>
        <dbReference type="Proteomes" id="UP000242320"/>
    </source>
</evidence>
<dbReference type="EMBL" id="NCXM01000003">
    <property type="protein sequence ID" value="OSC31539.1"/>
    <property type="molecule type" value="Genomic_DNA"/>
</dbReference>
<evidence type="ECO:0000313" key="1">
    <source>
        <dbReference type="EMBL" id="OSC31539.1"/>
    </source>
</evidence>
<protein>
    <submittedName>
        <fullName evidence="1">Uncharacterized protein</fullName>
    </submittedName>
</protein>
<dbReference type="AlphaFoldDB" id="A0A1X2LBZ3"/>
<keyword evidence="2" id="KW-1185">Reference proteome</keyword>
<comment type="caution">
    <text evidence="1">The sequence shown here is derived from an EMBL/GenBank/DDBJ whole genome shotgun (WGS) entry which is preliminary data.</text>
</comment>
<proteinExistence type="predicted"/>
<sequence length="178" mass="19764">MANSYTPEERTQLASVLGCSIDEIDDRIKGFVAAAHEEYVRMMLGQHVYSRGQDIKVYRLCLLIKHAFGEIPTEGEVSAIFQTTTTESRSLLRAVRAKYQYELRQATHDTMARVFTQATQDADADTWSLICGSENIIEEMNDAIARYNGALPKIKRAAGTAGQYVIEASTHAALTSIL</sequence>
<accession>A0A1X2LBZ3</accession>
<organism evidence="1 2">
    <name type="scientific">Mycolicibacterium vulneris</name>
    <dbReference type="NCBI Taxonomy" id="547163"/>
    <lineage>
        <taxon>Bacteria</taxon>
        <taxon>Bacillati</taxon>
        <taxon>Actinomycetota</taxon>
        <taxon>Actinomycetes</taxon>
        <taxon>Mycobacteriales</taxon>
        <taxon>Mycobacteriaceae</taxon>
        <taxon>Mycolicibacterium</taxon>
    </lineage>
</organism>
<dbReference type="OrthoDB" id="9131928at2"/>
<name>A0A1X2LBZ3_9MYCO</name>
<dbReference type="Proteomes" id="UP000242320">
    <property type="component" value="Unassembled WGS sequence"/>
</dbReference>
<reference evidence="1 2" key="1">
    <citation type="submission" date="2017-04" db="EMBL/GenBank/DDBJ databases">
        <title>The new phylogeny of genus Mycobacterium.</title>
        <authorList>
            <person name="Tortoli E."/>
            <person name="Trovato A."/>
            <person name="Cirillo D.M."/>
        </authorList>
    </citation>
    <scope>NUCLEOTIDE SEQUENCE [LARGE SCALE GENOMIC DNA]</scope>
    <source>
        <strain evidence="1 2">DSM 45247</strain>
    </source>
</reference>